<feature type="region of interest" description="Disordered" evidence="1">
    <location>
        <begin position="303"/>
        <end position="367"/>
    </location>
</feature>
<dbReference type="PANTHER" id="PTHR23254">
    <property type="entry name" value="EIF4G DOMAIN PROTEIN"/>
    <property type="match status" value="1"/>
</dbReference>
<dbReference type="Gene3D" id="1.25.40.180">
    <property type="match status" value="1"/>
</dbReference>
<feature type="compositionally biased region" description="Basic and acidic residues" evidence="1">
    <location>
        <begin position="348"/>
        <end position="367"/>
    </location>
</feature>
<dbReference type="Proteomes" id="UP001430953">
    <property type="component" value="Unassembled WGS sequence"/>
</dbReference>
<proteinExistence type="predicted"/>
<evidence type="ECO:0000313" key="3">
    <source>
        <dbReference type="Proteomes" id="UP001430953"/>
    </source>
</evidence>
<accession>A0AAW2E8C9</accession>
<dbReference type="InterPro" id="IPR016024">
    <property type="entry name" value="ARM-type_fold"/>
</dbReference>
<dbReference type="GO" id="GO:0005829">
    <property type="term" value="C:cytosol"/>
    <property type="evidence" value="ECO:0007669"/>
    <property type="project" value="TreeGrafter"/>
</dbReference>
<protein>
    <recommendedName>
        <fullName evidence="4">MIF4G domain-containing protein</fullName>
    </recommendedName>
</protein>
<name>A0AAW2E8C9_9HYME</name>
<dbReference type="SUPFAM" id="SSF48371">
    <property type="entry name" value="ARM repeat"/>
    <property type="match status" value="1"/>
</dbReference>
<keyword evidence="3" id="KW-1185">Reference proteome</keyword>
<feature type="compositionally biased region" description="Polar residues" evidence="1">
    <location>
        <begin position="334"/>
        <end position="345"/>
    </location>
</feature>
<dbReference type="AlphaFoldDB" id="A0AAW2E8C9"/>
<evidence type="ECO:0000313" key="2">
    <source>
        <dbReference type="EMBL" id="KAL0099648.1"/>
    </source>
</evidence>
<reference evidence="2 3" key="1">
    <citation type="submission" date="2023-03" db="EMBL/GenBank/DDBJ databases">
        <title>High recombination rates correlate with genetic variation in Cardiocondyla obscurior ants.</title>
        <authorList>
            <person name="Errbii M."/>
        </authorList>
    </citation>
    <scope>NUCLEOTIDE SEQUENCE [LARGE SCALE GENOMIC DNA]</scope>
    <source>
        <strain evidence="2">Alpha-2009</strain>
        <tissue evidence="2">Whole body</tissue>
    </source>
</reference>
<feature type="region of interest" description="Disordered" evidence="1">
    <location>
        <begin position="1"/>
        <end position="32"/>
    </location>
</feature>
<dbReference type="GO" id="GO:0006446">
    <property type="term" value="P:regulation of translational initiation"/>
    <property type="evidence" value="ECO:0007669"/>
    <property type="project" value="TreeGrafter"/>
</dbReference>
<sequence>MTSFGRGRGWSSHSQDKEQILRRPGEGSFDSNGSTNKILKDILDKLITFDEREIALPPQLIKEIIQLLTLANNKNCLKQVCDALCKQATYHCMTTKIAMMFSEYKVIILQDNNNCLIRQYFLSFLQDNYQSKDKDRMEDRQTFANKVLLHSEVYNRMRLYDGNRVEILAKPLIDYLMDLLQDNPKDNIYFIMIQILRVGKDFHKSCPEDLKTLIMAIRQLLVKENLHSPENYAILLLVIELANNNYEITDTQLKQFYMTNIKSLSFNHPFSLVELKVVPTKTENENQLREIDNNQQIVKEDVKNDVSERGNYSKNTNVPRAIRGSGALDKSKKGSNVNAKQNSLKLTPPREKNKGWGHDDRFHEHYE</sequence>
<evidence type="ECO:0008006" key="4">
    <source>
        <dbReference type="Google" id="ProtNLM"/>
    </source>
</evidence>
<organism evidence="2 3">
    <name type="scientific">Cardiocondyla obscurior</name>
    <dbReference type="NCBI Taxonomy" id="286306"/>
    <lineage>
        <taxon>Eukaryota</taxon>
        <taxon>Metazoa</taxon>
        <taxon>Ecdysozoa</taxon>
        <taxon>Arthropoda</taxon>
        <taxon>Hexapoda</taxon>
        <taxon>Insecta</taxon>
        <taxon>Pterygota</taxon>
        <taxon>Neoptera</taxon>
        <taxon>Endopterygota</taxon>
        <taxon>Hymenoptera</taxon>
        <taxon>Apocrita</taxon>
        <taxon>Aculeata</taxon>
        <taxon>Formicoidea</taxon>
        <taxon>Formicidae</taxon>
        <taxon>Myrmicinae</taxon>
        <taxon>Cardiocondyla</taxon>
    </lineage>
</organism>
<gene>
    <name evidence="2" type="ORF">PUN28_019800</name>
</gene>
<evidence type="ECO:0000256" key="1">
    <source>
        <dbReference type="SAM" id="MobiDB-lite"/>
    </source>
</evidence>
<comment type="caution">
    <text evidence="2">The sequence shown here is derived from an EMBL/GenBank/DDBJ whole genome shotgun (WGS) entry which is preliminary data.</text>
</comment>
<dbReference type="EMBL" id="JADYXP020000027">
    <property type="protein sequence ID" value="KAL0099648.1"/>
    <property type="molecule type" value="Genomic_DNA"/>
</dbReference>
<dbReference type="GO" id="GO:0008494">
    <property type="term" value="F:translation activator activity"/>
    <property type="evidence" value="ECO:0007669"/>
    <property type="project" value="TreeGrafter"/>
</dbReference>
<dbReference type="InterPro" id="IPR051367">
    <property type="entry name" value="mRNA_TranslReg/HistoneTransl"/>
</dbReference>
<feature type="compositionally biased region" description="Basic and acidic residues" evidence="1">
    <location>
        <begin position="14"/>
        <end position="25"/>
    </location>
</feature>
<dbReference type="PANTHER" id="PTHR23254:SF18">
    <property type="entry name" value="RE28271P"/>
    <property type="match status" value="1"/>
</dbReference>